<evidence type="ECO:0000313" key="2">
    <source>
        <dbReference type="EMBL" id="CAA9248693.1"/>
    </source>
</evidence>
<gene>
    <name evidence="2" type="ORF">AVDCRST_MAG41-1826</name>
</gene>
<feature type="region of interest" description="Disordered" evidence="1">
    <location>
        <begin position="1"/>
        <end position="59"/>
    </location>
</feature>
<feature type="non-terminal residue" evidence="2">
    <location>
        <position position="1"/>
    </location>
</feature>
<dbReference type="AlphaFoldDB" id="A0A6J4IEG4"/>
<proteinExistence type="predicted"/>
<dbReference type="EMBL" id="CADCTP010000169">
    <property type="protein sequence ID" value="CAA9248693.1"/>
    <property type="molecule type" value="Genomic_DNA"/>
</dbReference>
<feature type="compositionally biased region" description="Basic residues" evidence="1">
    <location>
        <begin position="217"/>
        <end position="226"/>
    </location>
</feature>
<reference evidence="2" key="1">
    <citation type="submission" date="2020-02" db="EMBL/GenBank/DDBJ databases">
        <authorList>
            <person name="Meier V. D."/>
        </authorList>
    </citation>
    <scope>NUCLEOTIDE SEQUENCE</scope>
    <source>
        <strain evidence="2">AVDCRST_MAG41</strain>
    </source>
</reference>
<feature type="non-terminal residue" evidence="2">
    <location>
        <position position="248"/>
    </location>
</feature>
<organism evidence="2">
    <name type="scientific">uncultured Mycobacteriales bacterium</name>
    <dbReference type="NCBI Taxonomy" id="581187"/>
    <lineage>
        <taxon>Bacteria</taxon>
        <taxon>Bacillati</taxon>
        <taxon>Actinomycetota</taxon>
        <taxon>Actinomycetes</taxon>
        <taxon>Mycobacteriales</taxon>
        <taxon>environmental samples</taxon>
    </lineage>
</organism>
<protein>
    <submittedName>
        <fullName evidence="2">Uncharacterized protein</fullName>
    </submittedName>
</protein>
<feature type="region of interest" description="Disordered" evidence="1">
    <location>
        <begin position="190"/>
        <end position="226"/>
    </location>
</feature>
<feature type="compositionally biased region" description="Gly residues" evidence="1">
    <location>
        <begin position="190"/>
        <end position="200"/>
    </location>
</feature>
<accession>A0A6J4IEG4</accession>
<evidence type="ECO:0000256" key="1">
    <source>
        <dbReference type="SAM" id="MobiDB-lite"/>
    </source>
</evidence>
<feature type="compositionally biased region" description="Basic residues" evidence="1">
    <location>
        <begin position="1"/>
        <end position="14"/>
    </location>
</feature>
<feature type="compositionally biased region" description="Low complexity" evidence="1">
    <location>
        <begin position="201"/>
        <end position="216"/>
    </location>
</feature>
<name>A0A6J4IEG4_9ACTN</name>
<sequence length="248" mass="26042">DPPRARRRRRAGPRGRRDGDRVRPLRPPVPGLPERAGPRLGLREQRHGRGGPPAAGRRPLQALLRDLARRGVLVEPVAVGGGAGPPAHRLRAVDRRLGAAVRVGRLRRRHRGRHDRRLDGGVPRADLRAAPRRPLPAVDQPVRELRPVVLARLGRAGRGGVLRQPGAVRARPARRPPGLAAVAAVGAAGGRPGPVGGHHGGAAVQPAHGGAAAGQGHPHRARRVGPRRPARLAVLATAAGTPPPPVLL</sequence>